<evidence type="ECO:0000256" key="6">
    <source>
        <dbReference type="ARBA" id="ARBA00022692"/>
    </source>
</evidence>
<keyword evidence="4" id="KW-0597">Phosphoprotein</keyword>
<dbReference type="EMBL" id="FNYT01000016">
    <property type="protein sequence ID" value="SEJ51668.1"/>
    <property type="molecule type" value="Genomic_DNA"/>
</dbReference>
<evidence type="ECO:0000313" key="19">
    <source>
        <dbReference type="Proteomes" id="UP000076878"/>
    </source>
</evidence>
<dbReference type="EMBL" id="FJNB01000009">
    <property type="protein sequence ID" value="CZQ96445.1"/>
    <property type="molecule type" value="Genomic_DNA"/>
</dbReference>
<dbReference type="Gene3D" id="1.10.287.130">
    <property type="match status" value="1"/>
</dbReference>
<dbReference type="Proteomes" id="UP000199280">
    <property type="component" value="Unassembled WGS sequence"/>
</dbReference>
<evidence type="ECO:0000313" key="18">
    <source>
        <dbReference type="EMBL" id="SEJ51668.1"/>
    </source>
</evidence>
<dbReference type="InterPro" id="IPR005467">
    <property type="entry name" value="His_kinase_dom"/>
</dbReference>
<evidence type="ECO:0000259" key="15">
    <source>
        <dbReference type="PROSITE" id="PS50109"/>
    </source>
</evidence>
<keyword evidence="9" id="KW-0902">Two-component regulatory system</keyword>
<reference evidence="18 20" key="2">
    <citation type="submission" date="2016-10" db="EMBL/GenBank/DDBJ databases">
        <authorList>
            <person name="Varghese N."/>
            <person name="Submissions S."/>
        </authorList>
    </citation>
    <scope>NUCLEOTIDE SEQUENCE [LARGE SCALE GENOMIC DNA]</scope>
    <source>
        <strain evidence="18 20">DSM 22150</strain>
    </source>
</reference>
<evidence type="ECO:0000256" key="9">
    <source>
        <dbReference type="ARBA" id="ARBA00023012"/>
    </source>
</evidence>
<feature type="transmembrane region" description="Helical" evidence="14">
    <location>
        <begin position="53"/>
        <end position="76"/>
    </location>
</feature>
<evidence type="ECO:0000256" key="8">
    <source>
        <dbReference type="ARBA" id="ARBA00022989"/>
    </source>
</evidence>
<comment type="function">
    <text evidence="12">Member of the two-component regulatory system HssS/HssR involved in intracellular heme homeostasis and tempering of staphylococcal virulence. HssS functions as a heme sensor histidine kinase which is autophosphorylated at a histidine residue and transfers its phosphate group to an aspartate residue of HssR. HssR/HssS activates the expression of hrtAB, an efflux pump, in response to extracellular heme, hemin, hemoglobin or blood.</text>
</comment>
<keyword evidence="20" id="KW-1185">Reference proteome</keyword>
<sequence>MRKQKEDSRIDPRVKRKLSYWYGFLIIFWVLMALAVAQAFIYNSYVGIDHMPLFYVLSMVGFWAIVTLVIISIIFYQKKYYFDKPMKAMSQAAKTVAEGDFSVCIEPYHKPEKYDYIDVMFEDFNKMVEELGSIQTLKNDIVGNVSHEMKTPLSVIQSYATALQKADLSPVYAQDYIDTIVEASKKLDSLITNVLQLNKLENQEIILDIEKLDFSRQLAEAILKHELLIEEKNLKLDIDLEENVFIASNSGMLDIVWNNILSNAIKFTDPNGKITITQTSDAKKVYVQISDTGCGMSQRTLSNLFDKFYQGDPSRASEGNGLGMALVLRVVNLLKGSITVESTLGRGTKMKVELPRG</sequence>
<dbReference type="SMART" id="SM00388">
    <property type="entry name" value="HisKA"/>
    <property type="match status" value="1"/>
</dbReference>
<dbReference type="InterPro" id="IPR003594">
    <property type="entry name" value="HATPase_dom"/>
</dbReference>
<dbReference type="InterPro" id="IPR036097">
    <property type="entry name" value="HisK_dim/P_sf"/>
</dbReference>
<dbReference type="SMART" id="SM00387">
    <property type="entry name" value="HATPase_c"/>
    <property type="match status" value="1"/>
</dbReference>
<keyword evidence="8 14" id="KW-1133">Transmembrane helix</keyword>
<dbReference type="Gene3D" id="3.30.565.10">
    <property type="entry name" value="Histidine kinase-like ATPase, C-terminal domain"/>
    <property type="match status" value="1"/>
</dbReference>
<keyword evidence="6 14" id="KW-0812">Transmembrane</keyword>
<keyword evidence="10" id="KW-0843">Virulence</keyword>
<keyword evidence="5" id="KW-0808">Transferase</keyword>
<evidence type="ECO:0000256" key="5">
    <source>
        <dbReference type="ARBA" id="ARBA00022679"/>
    </source>
</evidence>
<proteinExistence type="predicted"/>
<dbReference type="RefSeq" id="WP_068622803.1">
    <property type="nucleotide sequence ID" value="NZ_FJNB01000009.1"/>
</dbReference>
<evidence type="ECO:0000256" key="14">
    <source>
        <dbReference type="SAM" id="Phobius"/>
    </source>
</evidence>
<dbReference type="PANTHER" id="PTHR45528:SF11">
    <property type="entry name" value="HISTIDINE KINASE"/>
    <property type="match status" value="1"/>
</dbReference>
<dbReference type="CDD" id="cd06225">
    <property type="entry name" value="HAMP"/>
    <property type="match status" value="1"/>
</dbReference>
<dbReference type="OrthoDB" id="9813151at2"/>
<dbReference type="Gene3D" id="6.10.340.10">
    <property type="match status" value="1"/>
</dbReference>
<comment type="catalytic activity">
    <reaction evidence="1">
        <text>ATP + protein L-histidine = ADP + protein N-phospho-L-histidine.</text>
        <dbReference type="EC" id="2.7.13.3"/>
    </reaction>
</comment>
<keyword evidence="11 14" id="KW-0472">Membrane</keyword>
<name>A0A143YQZ3_9LACT</name>
<evidence type="ECO:0000256" key="2">
    <source>
        <dbReference type="ARBA" id="ARBA00004141"/>
    </source>
</evidence>
<dbReference type="InterPro" id="IPR050398">
    <property type="entry name" value="HssS/ArlS-like"/>
</dbReference>
<evidence type="ECO:0000256" key="12">
    <source>
        <dbReference type="ARBA" id="ARBA00037219"/>
    </source>
</evidence>
<evidence type="ECO:0000256" key="10">
    <source>
        <dbReference type="ARBA" id="ARBA00023026"/>
    </source>
</evidence>
<evidence type="ECO:0000256" key="13">
    <source>
        <dbReference type="ARBA" id="ARBA00040841"/>
    </source>
</evidence>
<keyword evidence="7 18" id="KW-0418">Kinase</keyword>
<dbReference type="EC" id="2.7.13.3" evidence="3"/>
<accession>A0A143YQZ3</accession>
<dbReference type="STRING" id="640938.TR210_1387"/>
<dbReference type="InterPro" id="IPR004358">
    <property type="entry name" value="Sig_transdc_His_kin-like_C"/>
</dbReference>
<evidence type="ECO:0000256" key="7">
    <source>
        <dbReference type="ARBA" id="ARBA00022777"/>
    </source>
</evidence>
<feature type="transmembrane region" description="Helical" evidence="14">
    <location>
        <begin position="20"/>
        <end position="41"/>
    </location>
</feature>
<dbReference type="PROSITE" id="PS50885">
    <property type="entry name" value="HAMP"/>
    <property type="match status" value="1"/>
</dbReference>
<feature type="domain" description="Histidine kinase" evidence="15">
    <location>
        <begin position="144"/>
        <end position="357"/>
    </location>
</feature>
<dbReference type="SUPFAM" id="SSF55874">
    <property type="entry name" value="ATPase domain of HSP90 chaperone/DNA topoisomerase II/histidine kinase"/>
    <property type="match status" value="1"/>
</dbReference>
<evidence type="ECO:0000256" key="4">
    <source>
        <dbReference type="ARBA" id="ARBA00022553"/>
    </source>
</evidence>
<dbReference type="AlphaFoldDB" id="A0A143YQZ3"/>
<dbReference type="Proteomes" id="UP000076878">
    <property type="component" value="Unassembled WGS sequence"/>
</dbReference>
<dbReference type="PROSITE" id="PS50109">
    <property type="entry name" value="HIS_KIN"/>
    <property type="match status" value="1"/>
</dbReference>
<evidence type="ECO:0000313" key="20">
    <source>
        <dbReference type="Proteomes" id="UP000199280"/>
    </source>
</evidence>
<dbReference type="PRINTS" id="PR00344">
    <property type="entry name" value="BCTRLSENSOR"/>
</dbReference>
<comment type="subcellular location">
    <subcellularLocation>
        <location evidence="2">Membrane</location>
        <topology evidence="2">Multi-pass membrane protein</topology>
    </subcellularLocation>
</comment>
<dbReference type="InterPro" id="IPR003660">
    <property type="entry name" value="HAMP_dom"/>
</dbReference>
<evidence type="ECO:0000256" key="3">
    <source>
        <dbReference type="ARBA" id="ARBA00012438"/>
    </source>
</evidence>
<dbReference type="InterPro" id="IPR036890">
    <property type="entry name" value="HATPase_C_sf"/>
</dbReference>
<dbReference type="CDD" id="cd00082">
    <property type="entry name" value="HisKA"/>
    <property type="match status" value="1"/>
</dbReference>
<dbReference type="SUPFAM" id="SSF47384">
    <property type="entry name" value="Homodimeric domain of signal transducing histidine kinase"/>
    <property type="match status" value="1"/>
</dbReference>
<evidence type="ECO:0000256" key="11">
    <source>
        <dbReference type="ARBA" id="ARBA00023136"/>
    </source>
</evidence>
<reference evidence="17 19" key="1">
    <citation type="submission" date="2016-02" db="EMBL/GenBank/DDBJ databases">
        <authorList>
            <person name="Wen L."/>
            <person name="He K."/>
            <person name="Yang H."/>
        </authorList>
    </citation>
    <scope>NUCLEOTIDE SEQUENCE [LARGE SCALE GENOMIC DNA]</scope>
    <source>
        <strain evidence="17">Trichococcus_R210</strain>
    </source>
</reference>
<dbReference type="GO" id="GO:0000155">
    <property type="term" value="F:phosphorelay sensor kinase activity"/>
    <property type="evidence" value="ECO:0007669"/>
    <property type="project" value="InterPro"/>
</dbReference>
<evidence type="ECO:0000259" key="16">
    <source>
        <dbReference type="PROSITE" id="PS50885"/>
    </source>
</evidence>
<dbReference type="PANTHER" id="PTHR45528">
    <property type="entry name" value="SENSOR HISTIDINE KINASE CPXA"/>
    <property type="match status" value="1"/>
</dbReference>
<dbReference type="GO" id="GO:0005886">
    <property type="term" value="C:plasma membrane"/>
    <property type="evidence" value="ECO:0007669"/>
    <property type="project" value="TreeGrafter"/>
</dbReference>
<gene>
    <name evidence="18" type="ORF">SAMN05216375_1163</name>
    <name evidence="17" type="ORF">TR210_1387</name>
</gene>
<feature type="domain" description="HAMP" evidence="16">
    <location>
        <begin position="80"/>
        <end position="136"/>
    </location>
</feature>
<dbReference type="InterPro" id="IPR003661">
    <property type="entry name" value="HisK_dim/P_dom"/>
</dbReference>
<evidence type="ECO:0000313" key="17">
    <source>
        <dbReference type="EMBL" id="CZQ96445.1"/>
    </source>
</evidence>
<dbReference type="Pfam" id="PF02518">
    <property type="entry name" value="HATPase_c"/>
    <property type="match status" value="1"/>
</dbReference>
<evidence type="ECO:0000256" key="1">
    <source>
        <dbReference type="ARBA" id="ARBA00000085"/>
    </source>
</evidence>
<protein>
    <recommendedName>
        <fullName evidence="13">Heme sensor protein HssS</fullName>
        <ecNumber evidence="3">2.7.13.3</ecNumber>
    </recommendedName>
</protein>
<organism evidence="17 19">
    <name type="scientific">Trichococcus ilyis</name>
    <dbReference type="NCBI Taxonomy" id="640938"/>
    <lineage>
        <taxon>Bacteria</taxon>
        <taxon>Bacillati</taxon>
        <taxon>Bacillota</taxon>
        <taxon>Bacilli</taxon>
        <taxon>Lactobacillales</taxon>
        <taxon>Carnobacteriaceae</taxon>
        <taxon>Trichococcus</taxon>
    </lineage>
</organism>
<dbReference type="FunFam" id="3.30.565.10:FF:000006">
    <property type="entry name" value="Sensor histidine kinase WalK"/>
    <property type="match status" value="1"/>
</dbReference>
<dbReference type="Pfam" id="PF00512">
    <property type="entry name" value="HisKA"/>
    <property type="match status" value="1"/>
</dbReference>